<sequence>MTRTPARWATWGLLGAWTLHDLEEAVTMPGWTQRVADDLDLRGLAVVGHLVRRTRTEVWTAIALVGVPFAVAAAEGARTGGRSALYQGALLGYGLHAISHIGGTVTARAYTPGLVTTPVLVAGFSIATAAELVQRRVPLHPATTAVAMALGACVPLSHVIARRILRHRIRLPWRPRAA</sequence>
<dbReference type="RefSeq" id="WP_146792870.1">
    <property type="nucleotide sequence ID" value="NZ_BJUU01000003.1"/>
</dbReference>
<name>A0AA87RJT7_9MICO</name>
<reference evidence="2 3" key="1">
    <citation type="submission" date="2019-07" db="EMBL/GenBank/DDBJ databases">
        <title>Whole genome shotgun sequence of Agrococcus baldri NBRC 103055.</title>
        <authorList>
            <person name="Hosoyama A."/>
            <person name="Uohara A."/>
            <person name="Ohji S."/>
            <person name="Ichikawa N."/>
        </authorList>
    </citation>
    <scope>NUCLEOTIDE SEQUENCE [LARGE SCALE GENOMIC DNA]</scope>
    <source>
        <strain evidence="2 3">NBRC 103055</strain>
    </source>
</reference>
<dbReference type="AlphaFoldDB" id="A0AA87RJT7"/>
<keyword evidence="1" id="KW-0812">Transmembrane</keyword>
<evidence type="ECO:0000313" key="3">
    <source>
        <dbReference type="Proteomes" id="UP000321749"/>
    </source>
</evidence>
<organism evidence="2 3">
    <name type="scientific">Agrococcus baldri</name>
    <dbReference type="NCBI Taxonomy" id="153730"/>
    <lineage>
        <taxon>Bacteria</taxon>
        <taxon>Bacillati</taxon>
        <taxon>Actinomycetota</taxon>
        <taxon>Actinomycetes</taxon>
        <taxon>Micrococcales</taxon>
        <taxon>Microbacteriaceae</taxon>
        <taxon>Agrococcus</taxon>
    </lineage>
</organism>
<gene>
    <name evidence="2" type="ORF">ABA31_08180</name>
</gene>
<evidence type="ECO:0000256" key="1">
    <source>
        <dbReference type="SAM" id="Phobius"/>
    </source>
</evidence>
<dbReference type="Pfam" id="PF13787">
    <property type="entry name" value="HXXEE"/>
    <property type="match status" value="1"/>
</dbReference>
<protein>
    <submittedName>
        <fullName evidence="2">Membrane protein</fullName>
    </submittedName>
</protein>
<dbReference type="EMBL" id="BJUU01000003">
    <property type="protein sequence ID" value="GEK79467.1"/>
    <property type="molecule type" value="Genomic_DNA"/>
</dbReference>
<proteinExistence type="predicted"/>
<keyword evidence="1" id="KW-0472">Membrane</keyword>
<feature type="transmembrane region" description="Helical" evidence="1">
    <location>
        <begin position="84"/>
        <end position="102"/>
    </location>
</feature>
<dbReference type="InterPro" id="IPR025671">
    <property type="entry name" value="HXXEE"/>
</dbReference>
<dbReference type="Proteomes" id="UP000321749">
    <property type="component" value="Unassembled WGS sequence"/>
</dbReference>
<keyword evidence="1" id="KW-1133">Transmembrane helix</keyword>
<comment type="caution">
    <text evidence="2">The sequence shown here is derived from an EMBL/GenBank/DDBJ whole genome shotgun (WGS) entry which is preliminary data.</text>
</comment>
<evidence type="ECO:0000313" key="2">
    <source>
        <dbReference type="EMBL" id="GEK79467.1"/>
    </source>
</evidence>
<keyword evidence="3" id="KW-1185">Reference proteome</keyword>
<feature type="transmembrane region" description="Helical" evidence="1">
    <location>
        <begin position="58"/>
        <end position="78"/>
    </location>
</feature>
<feature type="transmembrane region" description="Helical" evidence="1">
    <location>
        <begin position="109"/>
        <end position="130"/>
    </location>
</feature>
<feature type="transmembrane region" description="Helical" evidence="1">
    <location>
        <begin position="142"/>
        <end position="161"/>
    </location>
</feature>
<accession>A0AA87RJT7</accession>